<reference evidence="1 2" key="1">
    <citation type="journal article" date="2024" name="Nat. Commun.">
        <title>Phylogenomics reveals the evolutionary origins of lichenization in chlorophyte algae.</title>
        <authorList>
            <person name="Puginier C."/>
            <person name="Libourel C."/>
            <person name="Otte J."/>
            <person name="Skaloud P."/>
            <person name="Haon M."/>
            <person name="Grisel S."/>
            <person name="Petersen M."/>
            <person name="Berrin J.G."/>
            <person name="Delaux P.M."/>
            <person name="Dal Grande F."/>
            <person name="Keller J."/>
        </authorList>
    </citation>
    <scope>NUCLEOTIDE SEQUENCE [LARGE SCALE GENOMIC DNA]</scope>
    <source>
        <strain evidence="1 2">SAG 216-7</strain>
    </source>
</reference>
<name>A0ABR2YPQ0_9CHLO</name>
<dbReference type="Proteomes" id="UP001491310">
    <property type="component" value="Unassembled WGS sequence"/>
</dbReference>
<evidence type="ECO:0008006" key="3">
    <source>
        <dbReference type="Google" id="ProtNLM"/>
    </source>
</evidence>
<dbReference type="PANTHER" id="PTHR32285">
    <property type="entry name" value="PROTEIN TRICHOME BIREFRINGENCE-LIKE 9-RELATED"/>
    <property type="match status" value="1"/>
</dbReference>
<proteinExistence type="predicted"/>
<dbReference type="InterPro" id="IPR029962">
    <property type="entry name" value="TBL"/>
</dbReference>
<organism evidence="1 2">
    <name type="scientific">Coccomyxa subellipsoidea</name>
    <dbReference type="NCBI Taxonomy" id="248742"/>
    <lineage>
        <taxon>Eukaryota</taxon>
        <taxon>Viridiplantae</taxon>
        <taxon>Chlorophyta</taxon>
        <taxon>core chlorophytes</taxon>
        <taxon>Trebouxiophyceae</taxon>
        <taxon>Trebouxiophyceae incertae sedis</taxon>
        <taxon>Coccomyxaceae</taxon>
        <taxon>Coccomyxa</taxon>
    </lineage>
</organism>
<sequence length="331" mass="38065">MRPDLVKCAQDQAHHLTRKAVCSGQFLGQSPLFKGEWVPHEEPSFQGLYKKQSECPAWVQGWDCQADGTDHMDMLEKEYNKVFKPFVCDMRQWDLQEFVKCTANRRMIMVGDMSMQQMFDSLACLTRPALKSGKQSPWEESDLKLDKEYTARSLAPGVHVKKKFVGDFLLDNGLNVYLRSFNVFNLTLWDDVMKPFGELQADDILVVNFGAWYPRYSVLDPHHPWPAWQKDMKELLMERLAGYKARTFWRSYAAAHYGGTNGTNTFEEEAAKELKAGGVCPPTKLGESWYEEPNSHMGSFGHGKDGHNLDCRMYCSNVVDQWNVLMFNLLC</sequence>
<protein>
    <recommendedName>
        <fullName evidence="3">Nucleotide-diphospho-sugar transferase domain-containing protein</fullName>
    </recommendedName>
</protein>
<accession>A0ABR2YPQ0</accession>
<evidence type="ECO:0000313" key="2">
    <source>
        <dbReference type="Proteomes" id="UP001491310"/>
    </source>
</evidence>
<evidence type="ECO:0000313" key="1">
    <source>
        <dbReference type="EMBL" id="KAK9908571.1"/>
    </source>
</evidence>
<dbReference type="PANTHER" id="PTHR32285:SF48">
    <property type="entry name" value="PROTEIN TRICHOME BIREFRINGENCE-LIKE 19"/>
    <property type="match status" value="1"/>
</dbReference>
<dbReference type="EMBL" id="JALJOT010000008">
    <property type="protein sequence ID" value="KAK9908571.1"/>
    <property type="molecule type" value="Genomic_DNA"/>
</dbReference>
<gene>
    <name evidence="1" type="ORF">WJX75_009830</name>
</gene>
<comment type="caution">
    <text evidence="1">The sequence shown here is derived from an EMBL/GenBank/DDBJ whole genome shotgun (WGS) entry which is preliminary data.</text>
</comment>
<keyword evidence="2" id="KW-1185">Reference proteome</keyword>